<dbReference type="Proteomes" id="UP000245697">
    <property type="component" value="Unassembled WGS sequence"/>
</dbReference>
<evidence type="ECO:0000313" key="3">
    <source>
        <dbReference type="Proteomes" id="UP000245697"/>
    </source>
</evidence>
<comment type="caution">
    <text evidence="2">The sequence shown here is derived from an EMBL/GenBank/DDBJ whole genome shotgun (WGS) entry which is preliminary data.</text>
</comment>
<keyword evidence="3" id="KW-1185">Reference proteome</keyword>
<reference evidence="2 3" key="1">
    <citation type="submission" date="2018-05" db="EMBL/GenBank/DDBJ databases">
        <title>Genomic Encyclopedia of Archaeal and Bacterial Type Strains, Phase II (KMG-II): from individual species to whole genera.</title>
        <authorList>
            <person name="Goeker M."/>
        </authorList>
    </citation>
    <scope>NUCLEOTIDE SEQUENCE [LARGE SCALE GENOMIC DNA]</scope>
    <source>
        <strain evidence="2 3">DSM 45184</strain>
    </source>
</reference>
<evidence type="ECO:0000256" key="1">
    <source>
        <dbReference type="SAM" id="MobiDB-lite"/>
    </source>
</evidence>
<gene>
    <name evidence="2" type="ORF">BC793_11493</name>
</gene>
<proteinExistence type="predicted"/>
<protein>
    <submittedName>
        <fullName evidence="2">Uncharacterized protein</fullName>
    </submittedName>
</protein>
<organism evidence="2 3">
    <name type="scientific">Actinoplanes xinjiangensis</name>
    <dbReference type="NCBI Taxonomy" id="512350"/>
    <lineage>
        <taxon>Bacteria</taxon>
        <taxon>Bacillati</taxon>
        <taxon>Actinomycetota</taxon>
        <taxon>Actinomycetes</taxon>
        <taxon>Micromonosporales</taxon>
        <taxon>Micromonosporaceae</taxon>
        <taxon>Actinoplanes</taxon>
    </lineage>
</organism>
<name>A0A316F9E5_9ACTN</name>
<sequence length="51" mass="6149">MATITQRIQAFLSSPRGRQLTEQGRRQLAKPENQQRLRNLFARFQNRSHRR</sequence>
<feature type="region of interest" description="Disordered" evidence="1">
    <location>
        <begin position="1"/>
        <end position="51"/>
    </location>
</feature>
<dbReference type="RefSeq" id="WP_170167284.1">
    <property type="nucleotide sequence ID" value="NZ_BONA01000031.1"/>
</dbReference>
<accession>A0A316F9E5</accession>
<feature type="compositionally biased region" description="Polar residues" evidence="1">
    <location>
        <begin position="1"/>
        <end position="12"/>
    </location>
</feature>
<evidence type="ECO:0000313" key="2">
    <source>
        <dbReference type="EMBL" id="PWK42649.1"/>
    </source>
</evidence>
<dbReference type="EMBL" id="QGGR01000014">
    <property type="protein sequence ID" value="PWK42649.1"/>
    <property type="molecule type" value="Genomic_DNA"/>
</dbReference>
<dbReference type="AlphaFoldDB" id="A0A316F9E5"/>